<protein>
    <submittedName>
        <fullName evidence="2">Uncharacterized protein</fullName>
    </submittedName>
</protein>
<dbReference type="Proteomes" id="UP001156216">
    <property type="component" value="Chromosome"/>
</dbReference>
<dbReference type="EMBL" id="CP083681">
    <property type="protein sequence ID" value="UYU71164.1"/>
    <property type="molecule type" value="Genomic_DNA"/>
</dbReference>
<keyword evidence="1" id="KW-0812">Transmembrane</keyword>
<keyword evidence="1" id="KW-0472">Membrane</keyword>
<name>A0AA46UAC7_BACT4</name>
<dbReference type="RefSeq" id="WP_132061437.1">
    <property type="nucleotide sequence ID" value="NZ_CP072242.1"/>
</dbReference>
<sequence>MESHNIRRIVIVVTASVFLLENIFLFLYLGKWRKEKEEGAKTLLETRSFFKNKESSRIEFVSLLDYLKLSGEFLENIPLSEVNLRTAKRKESIFLHDVVSKNDILFRFSQFSCPSCVTEQIDLLSNVQSKMHENHILLFTDVLSKQIREYLVLKNLSFSVFELGKEHLTIYDNEFVPYLCVVNADYQIVNSIPVSKEIKQYAKYFYQSYENKYCDR</sequence>
<reference evidence="2" key="1">
    <citation type="submission" date="2021-06" db="EMBL/GenBank/DDBJ databases">
        <title>Interrogation of the integrated mobile genetic elements in gut-associated Bacteroides with a consensus prediction approach.</title>
        <authorList>
            <person name="Campbell D.E."/>
            <person name="Leigh J.R."/>
            <person name="Kim T."/>
            <person name="England W."/>
            <person name="Whitaker R.J."/>
            <person name="Degnan P.H."/>
        </authorList>
    </citation>
    <scope>NUCLEOTIDE SEQUENCE</scope>
    <source>
        <strain evidence="2">VPI-BTDOT2</strain>
    </source>
</reference>
<gene>
    <name evidence="2" type="ORF">KQP59_23360</name>
</gene>
<dbReference type="AlphaFoldDB" id="A0AA46UAC7"/>
<feature type="transmembrane region" description="Helical" evidence="1">
    <location>
        <begin position="6"/>
        <end position="29"/>
    </location>
</feature>
<keyword evidence="1" id="KW-1133">Transmembrane helix</keyword>
<evidence type="ECO:0000313" key="3">
    <source>
        <dbReference type="Proteomes" id="UP001156216"/>
    </source>
</evidence>
<proteinExistence type="predicted"/>
<organism evidence="2 3">
    <name type="scientific">Bacteroides thetaiotaomicron</name>
    <dbReference type="NCBI Taxonomy" id="818"/>
    <lineage>
        <taxon>Bacteria</taxon>
        <taxon>Pseudomonadati</taxon>
        <taxon>Bacteroidota</taxon>
        <taxon>Bacteroidia</taxon>
        <taxon>Bacteroidales</taxon>
        <taxon>Bacteroidaceae</taxon>
        <taxon>Bacteroides</taxon>
    </lineage>
</organism>
<evidence type="ECO:0000313" key="2">
    <source>
        <dbReference type="EMBL" id="UYU71164.1"/>
    </source>
</evidence>
<evidence type="ECO:0000256" key="1">
    <source>
        <dbReference type="SAM" id="Phobius"/>
    </source>
</evidence>
<accession>A0AA46UAC7</accession>